<dbReference type="PROSITE" id="PS50943">
    <property type="entry name" value="HTH_CROC1"/>
    <property type="match status" value="1"/>
</dbReference>
<evidence type="ECO:0000259" key="5">
    <source>
        <dbReference type="PROSITE" id="PS50943"/>
    </source>
</evidence>
<organism evidence="7 8">
    <name type="scientific">Candidatus Anaerostipes excrementavium</name>
    <dbReference type="NCBI Taxonomy" id="2838463"/>
    <lineage>
        <taxon>Bacteria</taxon>
        <taxon>Bacillati</taxon>
        <taxon>Bacillota</taxon>
        <taxon>Clostridia</taxon>
        <taxon>Lachnospirales</taxon>
        <taxon>Lachnospiraceae</taxon>
        <taxon>Anaerostipes</taxon>
    </lineage>
</organism>
<feature type="active site" description="Nucleophile" evidence="3">
    <location>
        <position position="147"/>
    </location>
</feature>
<reference evidence="7" key="1">
    <citation type="journal article" date="2021" name="PeerJ">
        <title>Extensive microbial diversity within the chicken gut microbiome revealed by metagenomics and culture.</title>
        <authorList>
            <person name="Gilroy R."/>
            <person name="Ravi A."/>
            <person name="Getino M."/>
            <person name="Pursley I."/>
            <person name="Horton D.L."/>
            <person name="Alikhan N.F."/>
            <person name="Baker D."/>
            <person name="Gharbi K."/>
            <person name="Hall N."/>
            <person name="Watson M."/>
            <person name="Adriaenssens E.M."/>
            <person name="Foster-Nyarko E."/>
            <person name="Jarju S."/>
            <person name="Secka A."/>
            <person name="Antonio M."/>
            <person name="Oren A."/>
            <person name="Chaudhuri R.R."/>
            <person name="La Ragione R."/>
            <person name="Hildebrand F."/>
            <person name="Pallen M.J."/>
        </authorList>
    </citation>
    <scope>NUCLEOTIDE SEQUENCE</scope>
    <source>
        <strain evidence="7">CHK191-13928</strain>
    </source>
</reference>
<dbReference type="SUPFAM" id="SSF51445">
    <property type="entry name" value="(Trans)glycosidases"/>
    <property type="match status" value="1"/>
</dbReference>
<accession>A0A9D2B8Z6</accession>
<dbReference type="SUPFAM" id="SSF46689">
    <property type="entry name" value="Homeodomain-like"/>
    <property type="match status" value="1"/>
</dbReference>
<dbReference type="InterPro" id="IPR001387">
    <property type="entry name" value="Cro/C1-type_HTH"/>
</dbReference>
<dbReference type="PRINTS" id="PR00131">
    <property type="entry name" value="GLHYDRLASE1"/>
</dbReference>
<comment type="similarity">
    <text evidence="1 4">Belongs to the glycosyl hydrolase 1 family.</text>
</comment>
<keyword evidence="2" id="KW-0326">Glycosidase</keyword>
<reference evidence="7" key="2">
    <citation type="submission" date="2021-04" db="EMBL/GenBank/DDBJ databases">
        <authorList>
            <person name="Gilroy R."/>
        </authorList>
    </citation>
    <scope>NUCLEOTIDE SEQUENCE</scope>
    <source>
        <strain evidence="7">CHK191-13928</strain>
    </source>
</reference>
<dbReference type="InterPro" id="IPR018120">
    <property type="entry name" value="Glyco_hydro_1_AS"/>
</dbReference>
<evidence type="ECO:0000313" key="7">
    <source>
        <dbReference type="EMBL" id="HIX66614.1"/>
    </source>
</evidence>
<gene>
    <name evidence="7" type="ORF">H9735_00645</name>
</gene>
<evidence type="ECO:0000259" key="6">
    <source>
        <dbReference type="PROSITE" id="PS51071"/>
    </source>
</evidence>
<dbReference type="PROSITE" id="PS00572">
    <property type="entry name" value="GLYCOSYL_HYDROL_F1_1"/>
    <property type="match status" value="1"/>
</dbReference>
<feature type="domain" description="HTH rpiR-type" evidence="6">
    <location>
        <begin position="1"/>
        <end position="77"/>
    </location>
</feature>
<evidence type="ECO:0000256" key="3">
    <source>
        <dbReference type="PROSITE-ProRule" id="PRU10055"/>
    </source>
</evidence>
<dbReference type="AlphaFoldDB" id="A0A9D2B8Z6"/>
<dbReference type="PROSITE" id="PS51071">
    <property type="entry name" value="HTH_RPIR"/>
    <property type="match status" value="1"/>
</dbReference>
<dbReference type="Gene3D" id="3.20.20.80">
    <property type="entry name" value="Glycosidases"/>
    <property type="match status" value="1"/>
</dbReference>
<evidence type="ECO:0000256" key="2">
    <source>
        <dbReference type="ARBA" id="ARBA00023295"/>
    </source>
</evidence>
<evidence type="ECO:0000256" key="4">
    <source>
        <dbReference type="RuleBase" id="RU003690"/>
    </source>
</evidence>
<dbReference type="Pfam" id="PF00232">
    <property type="entry name" value="Glyco_hydro_1"/>
    <property type="match status" value="1"/>
</dbReference>
<dbReference type="GO" id="GO:0008422">
    <property type="term" value="F:beta-glucosidase activity"/>
    <property type="evidence" value="ECO:0007669"/>
    <property type="project" value="TreeGrafter"/>
</dbReference>
<keyword evidence="2" id="KW-0378">Hydrolase</keyword>
<comment type="caution">
    <text evidence="7">The sequence shown here is derived from an EMBL/GenBank/DDBJ whole genome shotgun (WGS) entry which is preliminary data.</text>
</comment>
<dbReference type="GO" id="GO:0016052">
    <property type="term" value="P:carbohydrate catabolic process"/>
    <property type="evidence" value="ECO:0007669"/>
    <property type="project" value="TreeGrafter"/>
</dbReference>
<dbReference type="InterPro" id="IPR017853">
    <property type="entry name" value="GH"/>
</dbReference>
<dbReference type="EMBL" id="DXEM01000001">
    <property type="protein sequence ID" value="HIX66614.1"/>
    <property type="molecule type" value="Genomic_DNA"/>
</dbReference>
<proteinExistence type="inferred from homology"/>
<feature type="domain" description="HTH cro/C1-type" evidence="5">
    <location>
        <begin position="26"/>
        <end position="54"/>
    </location>
</feature>
<name>A0A9D2B8Z6_9FIRM</name>
<dbReference type="GO" id="GO:0003700">
    <property type="term" value="F:DNA-binding transcription factor activity"/>
    <property type="evidence" value="ECO:0007669"/>
    <property type="project" value="InterPro"/>
</dbReference>
<dbReference type="InterPro" id="IPR000281">
    <property type="entry name" value="HTH_RpiR"/>
</dbReference>
<dbReference type="InterPro" id="IPR009057">
    <property type="entry name" value="Homeodomain-like_sf"/>
</dbReference>
<dbReference type="Proteomes" id="UP000886721">
    <property type="component" value="Unassembled WGS sequence"/>
</dbReference>
<sequence>MLIIQKIEQLYIRYDDSRMAVSEFLIRERRKLNKYSMQSIADKTYTSKSTLVRIAKHLGFHGWSDFIKAYDEDILRKGTVDFIGFSYYFSQVESNEPLMELVGNVAKGGRNPYLEITKWGWQIDPIGLRVALNNLYDRYQIPLFIVENGMGAIDEITPDEKIHDDYRIQYLEEHLKAMKDAVEIDHVDLMGYTMWGCTDLVSAGTGEIRKRYGFIYVDRDDKGNGTFRRIRKDSFYWYKDLIASNGAILK</sequence>
<dbReference type="GO" id="GO:0005829">
    <property type="term" value="C:cytosol"/>
    <property type="evidence" value="ECO:0007669"/>
    <property type="project" value="TreeGrafter"/>
</dbReference>
<evidence type="ECO:0000256" key="1">
    <source>
        <dbReference type="ARBA" id="ARBA00010838"/>
    </source>
</evidence>
<protein>
    <submittedName>
        <fullName evidence="7">Family 1 glycosylhydrolase</fullName>
    </submittedName>
</protein>
<dbReference type="PANTHER" id="PTHR10353">
    <property type="entry name" value="GLYCOSYL HYDROLASE"/>
    <property type="match status" value="1"/>
</dbReference>
<dbReference type="PANTHER" id="PTHR10353:SF85">
    <property type="entry name" value="ARYL-PHOSPHO-BETA-D-GLUCOSIDASE BGLA"/>
    <property type="match status" value="1"/>
</dbReference>
<evidence type="ECO:0000313" key="8">
    <source>
        <dbReference type="Proteomes" id="UP000886721"/>
    </source>
</evidence>
<dbReference type="InterPro" id="IPR001360">
    <property type="entry name" value="Glyco_hydro_1"/>
</dbReference>